<name>A0A2U9B3Z4_SCOMX</name>
<sequence>MRTKGHDALAAAALSLTIVFKNPSIYFIKVSLSKINDSGRCPEELLNPAEYMSYQRICNMEHVPESQPAAAFPPVTFLPQHPYAQQPASEPMYSNTGFSAPGPRAPFTFPKEQSV</sequence>
<evidence type="ECO:0000256" key="1">
    <source>
        <dbReference type="SAM" id="MobiDB-lite"/>
    </source>
</evidence>
<keyword evidence="2" id="KW-0675">Receptor</keyword>
<dbReference type="AlphaFoldDB" id="A0A2U9B3Z4"/>
<dbReference type="Proteomes" id="UP000246464">
    <property type="component" value="Chromosome 3"/>
</dbReference>
<reference evidence="2 3" key="1">
    <citation type="submission" date="2017-12" db="EMBL/GenBank/DDBJ databases">
        <title>Integrating genomic resources of turbot (Scophthalmus maximus) in depth evaluation of genetic and physical mapping variation across individuals.</title>
        <authorList>
            <person name="Martinez P."/>
        </authorList>
    </citation>
    <scope>NUCLEOTIDE SEQUENCE [LARGE SCALE GENOMIC DNA]</scope>
</reference>
<proteinExistence type="predicted"/>
<protein>
    <submittedName>
        <fullName evidence="2">Putative poliovirus receptor-related protein 1-like</fullName>
    </submittedName>
</protein>
<feature type="region of interest" description="Disordered" evidence="1">
    <location>
        <begin position="86"/>
        <end position="115"/>
    </location>
</feature>
<evidence type="ECO:0000313" key="2">
    <source>
        <dbReference type="EMBL" id="AWO98659.1"/>
    </source>
</evidence>
<gene>
    <name evidence="2" type="ORF">SMAX5B_019940</name>
</gene>
<organism evidence="2 3">
    <name type="scientific">Scophthalmus maximus</name>
    <name type="common">Turbot</name>
    <name type="synonym">Psetta maxima</name>
    <dbReference type="NCBI Taxonomy" id="52904"/>
    <lineage>
        <taxon>Eukaryota</taxon>
        <taxon>Metazoa</taxon>
        <taxon>Chordata</taxon>
        <taxon>Craniata</taxon>
        <taxon>Vertebrata</taxon>
        <taxon>Euteleostomi</taxon>
        <taxon>Actinopterygii</taxon>
        <taxon>Neopterygii</taxon>
        <taxon>Teleostei</taxon>
        <taxon>Neoteleostei</taxon>
        <taxon>Acanthomorphata</taxon>
        <taxon>Carangaria</taxon>
        <taxon>Pleuronectiformes</taxon>
        <taxon>Pleuronectoidei</taxon>
        <taxon>Scophthalmidae</taxon>
        <taxon>Scophthalmus</taxon>
    </lineage>
</organism>
<dbReference type="EMBL" id="CP026245">
    <property type="protein sequence ID" value="AWO98659.1"/>
    <property type="molecule type" value="Genomic_DNA"/>
</dbReference>
<keyword evidence="3" id="KW-1185">Reference proteome</keyword>
<accession>A0A2U9B3Z4</accession>
<evidence type="ECO:0000313" key="3">
    <source>
        <dbReference type="Proteomes" id="UP000246464"/>
    </source>
</evidence>
<feature type="compositionally biased region" description="Polar residues" evidence="1">
    <location>
        <begin position="86"/>
        <end position="98"/>
    </location>
</feature>